<dbReference type="HAMAP" id="MF_00376">
    <property type="entry name" value="Dephospho_CoA_kinase"/>
    <property type="match status" value="1"/>
</dbReference>
<dbReference type="InterPro" id="IPR027417">
    <property type="entry name" value="P-loop_NTPase"/>
</dbReference>
<keyword evidence="2 3" id="KW-0067">ATP-binding</keyword>
<evidence type="ECO:0000256" key="4">
    <source>
        <dbReference type="NCBIfam" id="TIGR00152"/>
    </source>
</evidence>
<dbReference type="SUPFAM" id="SSF52540">
    <property type="entry name" value="P-loop containing nucleoside triphosphate hydrolases"/>
    <property type="match status" value="1"/>
</dbReference>
<dbReference type="UniPathway" id="UPA00241">
    <property type="reaction ID" value="UER00356"/>
</dbReference>
<keyword evidence="3" id="KW-0963">Cytoplasm</keyword>
<dbReference type="Gene3D" id="3.40.50.300">
    <property type="entry name" value="P-loop containing nucleotide triphosphate hydrolases"/>
    <property type="match status" value="1"/>
</dbReference>
<evidence type="ECO:0000256" key="3">
    <source>
        <dbReference type="HAMAP-Rule" id="MF_00376"/>
    </source>
</evidence>
<feature type="binding site" evidence="3">
    <location>
        <begin position="12"/>
        <end position="17"/>
    </location>
    <ligand>
        <name>ATP</name>
        <dbReference type="ChEBI" id="CHEBI:30616"/>
    </ligand>
</feature>
<comment type="function">
    <text evidence="3">Catalyzes the phosphorylation of the 3'-hydroxyl group of dephosphocoenzyme A to form coenzyme A.</text>
</comment>
<dbReference type="CDD" id="cd02022">
    <property type="entry name" value="DPCK"/>
    <property type="match status" value="1"/>
</dbReference>
<comment type="catalytic activity">
    <reaction evidence="3">
        <text>3'-dephospho-CoA + ATP = ADP + CoA + H(+)</text>
        <dbReference type="Rhea" id="RHEA:18245"/>
        <dbReference type="ChEBI" id="CHEBI:15378"/>
        <dbReference type="ChEBI" id="CHEBI:30616"/>
        <dbReference type="ChEBI" id="CHEBI:57287"/>
        <dbReference type="ChEBI" id="CHEBI:57328"/>
        <dbReference type="ChEBI" id="CHEBI:456216"/>
        <dbReference type="EC" id="2.7.1.24"/>
    </reaction>
</comment>
<dbReference type="RefSeq" id="WP_112426648.1">
    <property type="nucleotide sequence ID" value="NZ_MCIF01000002.1"/>
</dbReference>
<dbReference type="GO" id="GO:0015937">
    <property type="term" value="P:coenzyme A biosynthetic process"/>
    <property type="evidence" value="ECO:0007669"/>
    <property type="project" value="UniProtKB-UniRule"/>
</dbReference>
<comment type="caution">
    <text evidence="5">The sequence shown here is derived from an EMBL/GenBank/DDBJ whole genome shotgun (WGS) entry which is preliminary data.</text>
</comment>
<comment type="pathway">
    <text evidence="3">Cofactor biosynthesis; coenzyme A biosynthesis; CoA from (R)-pantothenate: step 5/5.</text>
</comment>
<keyword evidence="3" id="KW-0808">Transferase</keyword>
<evidence type="ECO:0000313" key="6">
    <source>
        <dbReference type="Proteomes" id="UP000248706"/>
    </source>
</evidence>
<dbReference type="EC" id="2.7.1.24" evidence="3 4"/>
<protein>
    <recommendedName>
        <fullName evidence="3 4">Dephospho-CoA kinase</fullName>
        <ecNumber evidence="3 4">2.7.1.24</ecNumber>
    </recommendedName>
    <alternativeName>
        <fullName evidence="3">Dephosphocoenzyme A kinase</fullName>
    </alternativeName>
</protein>
<dbReference type="PANTHER" id="PTHR10695:SF46">
    <property type="entry name" value="BIFUNCTIONAL COENZYME A SYNTHASE-RELATED"/>
    <property type="match status" value="1"/>
</dbReference>
<dbReference type="Pfam" id="PF01121">
    <property type="entry name" value="CoaE"/>
    <property type="match status" value="1"/>
</dbReference>
<dbReference type="GO" id="GO:0005524">
    <property type="term" value="F:ATP binding"/>
    <property type="evidence" value="ECO:0007669"/>
    <property type="project" value="UniProtKB-UniRule"/>
</dbReference>
<keyword evidence="1 3" id="KW-0547">Nucleotide-binding</keyword>
<dbReference type="AlphaFoldDB" id="A0A328VK31"/>
<evidence type="ECO:0000256" key="1">
    <source>
        <dbReference type="ARBA" id="ARBA00022741"/>
    </source>
</evidence>
<comment type="similarity">
    <text evidence="3">Belongs to the CoaE family.</text>
</comment>
<sequence>MPRVIGLTGNIACGKTTVGKMLLELGAERYIDADALVHSLYEPGQPITARIAQVFGPSVLTPEGRVDRQELGHIVFRDPEALRRLEALVHPAVGAAILEELSRVSPSGIAVIDAVKLLEGGHAALCQSKWLVICSPEQELRRLIERSHLSEEEALARLRAQPSVEQRLPLVDEVIDNSGSLEETRQQVTRAFTRFCQRFPPS</sequence>
<gene>
    <name evidence="3" type="primary">coaE</name>
    <name evidence="5" type="ORF">A4R35_03600</name>
</gene>
<dbReference type="PROSITE" id="PS51219">
    <property type="entry name" value="DPCK"/>
    <property type="match status" value="1"/>
</dbReference>
<proteinExistence type="inferred from homology"/>
<evidence type="ECO:0000256" key="2">
    <source>
        <dbReference type="ARBA" id="ARBA00022840"/>
    </source>
</evidence>
<dbReference type="Proteomes" id="UP000248706">
    <property type="component" value="Unassembled WGS sequence"/>
</dbReference>
<dbReference type="GO" id="GO:0005737">
    <property type="term" value="C:cytoplasm"/>
    <property type="evidence" value="ECO:0007669"/>
    <property type="project" value="UniProtKB-SubCell"/>
</dbReference>
<organism evidence="5 6">
    <name type="scientific">Thermogemmatispora tikiterensis</name>
    <dbReference type="NCBI Taxonomy" id="1825093"/>
    <lineage>
        <taxon>Bacteria</taxon>
        <taxon>Bacillati</taxon>
        <taxon>Chloroflexota</taxon>
        <taxon>Ktedonobacteria</taxon>
        <taxon>Thermogemmatisporales</taxon>
        <taxon>Thermogemmatisporaceae</taxon>
        <taxon>Thermogemmatispora</taxon>
    </lineage>
</organism>
<name>A0A328VK31_9CHLR</name>
<accession>A0A328VK31</accession>
<reference evidence="5 6" key="1">
    <citation type="submission" date="2016-08" db="EMBL/GenBank/DDBJ databases">
        <title>Analysis of Carbohydrate Active Enzymes in Thermogemmatispora T81 Reveals Carbohydrate Degradation Ability.</title>
        <authorList>
            <person name="Tomazini A."/>
            <person name="Lal S."/>
            <person name="Stott M."/>
            <person name="Henrissat B."/>
            <person name="Polikarpov I."/>
            <person name="Sparling R."/>
            <person name="Levin D.B."/>
        </authorList>
    </citation>
    <scope>NUCLEOTIDE SEQUENCE [LARGE SCALE GENOMIC DNA]</scope>
    <source>
        <strain evidence="5 6">T81</strain>
    </source>
</reference>
<dbReference type="InterPro" id="IPR001977">
    <property type="entry name" value="Depp_CoAkinase"/>
</dbReference>
<comment type="subcellular location">
    <subcellularLocation>
        <location evidence="3">Cytoplasm</location>
    </subcellularLocation>
</comment>
<evidence type="ECO:0000313" key="5">
    <source>
        <dbReference type="EMBL" id="RAQ94605.1"/>
    </source>
</evidence>
<keyword evidence="3" id="KW-0173">Coenzyme A biosynthesis</keyword>
<dbReference type="EMBL" id="MCIF01000002">
    <property type="protein sequence ID" value="RAQ94605.1"/>
    <property type="molecule type" value="Genomic_DNA"/>
</dbReference>
<dbReference type="GO" id="GO:0004140">
    <property type="term" value="F:dephospho-CoA kinase activity"/>
    <property type="evidence" value="ECO:0007669"/>
    <property type="project" value="UniProtKB-UniRule"/>
</dbReference>
<keyword evidence="6" id="KW-1185">Reference proteome</keyword>
<dbReference type="OrthoDB" id="9812943at2"/>
<dbReference type="NCBIfam" id="TIGR00152">
    <property type="entry name" value="dephospho-CoA kinase"/>
    <property type="match status" value="1"/>
</dbReference>
<dbReference type="PANTHER" id="PTHR10695">
    <property type="entry name" value="DEPHOSPHO-COA KINASE-RELATED"/>
    <property type="match status" value="1"/>
</dbReference>
<keyword evidence="3 5" id="KW-0418">Kinase</keyword>